<evidence type="ECO:0000313" key="1">
    <source>
        <dbReference type="EMBL" id="RZC46700.1"/>
    </source>
</evidence>
<dbReference type="Gramene" id="RZC46700">
    <property type="protein sequence ID" value="RZC46700"/>
    <property type="gene ID" value="C5167_039649"/>
</dbReference>
<organism evidence="1 2">
    <name type="scientific">Papaver somniferum</name>
    <name type="common">Opium poppy</name>
    <dbReference type="NCBI Taxonomy" id="3469"/>
    <lineage>
        <taxon>Eukaryota</taxon>
        <taxon>Viridiplantae</taxon>
        <taxon>Streptophyta</taxon>
        <taxon>Embryophyta</taxon>
        <taxon>Tracheophyta</taxon>
        <taxon>Spermatophyta</taxon>
        <taxon>Magnoliopsida</taxon>
        <taxon>Ranunculales</taxon>
        <taxon>Papaveraceae</taxon>
        <taxon>Papaveroideae</taxon>
        <taxon>Papaver</taxon>
    </lineage>
</organism>
<keyword evidence="2" id="KW-1185">Reference proteome</keyword>
<name>A0A4Y7IG20_PAPSO</name>
<dbReference type="EMBL" id="CM010715">
    <property type="protein sequence ID" value="RZC46700.1"/>
    <property type="molecule type" value="Genomic_DNA"/>
</dbReference>
<proteinExistence type="predicted"/>
<accession>A0A4Y7IG20</accession>
<evidence type="ECO:0000313" key="2">
    <source>
        <dbReference type="Proteomes" id="UP000316621"/>
    </source>
</evidence>
<sequence>MEKHTGSFIWSQIKRIVTPDMQLQLTKPLYYSCIKGIKGIRQSGYPASA</sequence>
<gene>
    <name evidence="1" type="ORF">C5167_039649</name>
</gene>
<dbReference type="Proteomes" id="UP000316621">
    <property type="component" value="Chromosome 1"/>
</dbReference>
<protein>
    <submittedName>
        <fullName evidence="1">Uncharacterized protein</fullName>
    </submittedName>
</protein>
<dbReference type="AlphaFoldDB" id="A0A4Y7IG20"/>
<reference evidence="1 2" key="1">
    <citation type="journal article" date="2018" name="Science">
        <title>The opium poppy genome and morphinan production.</title>
        <authorList>
            <person name="Guo L."/>
            <person name="Winzer T."/>
            <person name="Yang X."/>
            <person name="Li Y."/>
            <person name="Ning Z."/>
            <person name="He Z."/>
            <person name="Teodor R."/>
            <person name="Lu Y."/>
            <person name="Bowser T.A."/>
            <person name="Graham I.A."/>
            <person name="Ye K."/>
        </authorList>
    </citation>
    <scope>NUCLEOTIDE SEQUENCE [LARGE SCALE GENOMIC DNA]</scope>
    <source>
        <strain evidence="2">cv. HN1</strain>
        <tissue evidence="1">Leaves</tissue>
    </source>
</reference>